<organism evidence="3 4">
    <name type="scientific">Petropleomorpha daqingensis</name>
    <dbReference type="NCBI Taxonomy" id="2026353"/>
    <lineage>
        <taxon>Bacteria</taxon>
        <taxon>Bacillati</taxon>
        <taxon>Actinomycetota</taxon>
        <taxon>Actinomycetes</taxon>
        <taxon>Geodermatophilales</taxon>
        <taxon>Geodermatophilaceae</taxon>
        <taxon>Petropleomorpha</taxon>
    </lineage>
</organism>
<protein>
    <recommendedName>
        <fullName evidence="2">Helicase XPB/Ssl2 N-terminal domain-containing protein</fullName>
    </recommendedName>
</protein>
<feature type="domain" description="Helicase XPB/Ssl2 N-terminal" evidence="2">
    <location>
        <begin position="356"/>
        <end position="473"/>
    </location>
</feature>
<evidence type="ECO:0000313" key="4">
    <source>
        <dbReference type="Proteomes" id="UP000541969"/>
    </source>
</evidence>
<proteinExistence type="predicted"/>
<name>A0A853CBI7_9ACTN</name>
<dbReference type="AlphaFoldDB" id="A0A853CBI7"/>
<gene>
    <name evidence="3" type="ORF">GGQ55_001643</name>
</gene>
<dbReference type="EMBL" id="JACBZT010000001">
    <property type="protein sequence ID" value="NYJ05365.1"/>
    <property type="molecule type" value="Genomic_DNA"/>
</dbReference>
<dbReference type="Pfam" id="PF13625">
    <property type="entry name" value="Helicase_C_3"/>
    <property type="match status" value="1"/>
</dbReference>
<comment type="caution">
    <text evidence="3">The sequence shown here is derived from an EMBL/GenBank/DDBJ whole genome shotgun (WGS) entry which is preliminary data.</text>
</comment>
<accession>A0A853CBI7</accession>
<evidence type="ECO:0000256" key="1">
    <source>
        <dbReference type="SAM" id="MobiDB-lite"/>
    </source>
</evidence>
<evidence type="ECO:0000313" key="3">
    <source>
        <dbReference type="EMBL" id="NYJ05365.1"/>
    </source>
</evidence>
<sequence length="637" mass="67510">MEMALRALGGRPRGNKAEKVEALLAVLADPDRVRALVRLAPPSVAEGLRTMACTGTDEDDRYYFGEFRRHREAEQWAVAHGLLAGSTWGYTAPMPAEVALALRGGDYRAPFSPRPPVIRTHPVAPEAVESASAAAIGAFLSHALALLDRLTRVPVPLLAGGGVGVRELGRLAKALGVEDTEIRLLLALSAACRLLMPGTEGLGVGDRFDEWRREEPAAQAAQLITSWWAFPSAPTRSRDADGRTLPALRGQDPCAGCHAARVVLLHSASGLPAGQAADLADLAASARWHRPLIHVLTQDADAPLTTTWREAELLGVAAAGALSPLGAALLTDDENALVEHLTRLLPATSDTARFGSDLTALVSGTPSVRASTLLDSCADRESSGGAVIWRFSPTSIRRAMDEGTTADRLLHELADLAERELPQALTYLVHDVARRHGRLRLHAATSLIQSDDEALLAEVAVDKRLAKLGLTLLAPTVLACTVPLDVALARLREVGYFPVAEGVPAPPSPRGTAAARGQRTPAPRTVRPSPERADEGVLASRLLATPSIAVPEPTTWPLRELRALAPDLPLGQLALLSTALEVGGRVAITYRAASGAVTHRVISDPELIGAVVEAWCELRQDERVFSVSGMLSIAPAP</sequence>
<keyword evidence="4" id="KW-1185">Reference proteome</keyword>
<dbReference type="Proteomes" id="UP000541969">
    <property type="component" value="Unassembled WGS sequence"/>
</dbReference>
<dbReference type="InterPro" id="IPR032830">
    <property type="entry name" value="XPB/Ssl2_N"/>
</dbReference>
<feature type="region of interest" description="Disordered" evidence="1">
    <location>
        <begin position="505"/>
        <end position="532"/>
    </location>
</feature>
<reference evidence="3 4" key="1">
    <citation type="submission" date="2020-07" db="EMBL/GenBank/DDBJ databases">
        <title>Sequencing the genomes of 1000 actinobacteria strains.</title>
        <authorList>
            <person name="Klenk H.-P."/>
        </authorList>
    </citation>
    <scope>NUCLEOTIDE SEQUENCE [LARGE SCALE GENOMIC DNA]</scope>
    <source>
        <strain evidence="3 4">DSM 104001</strain>
    </source>
</reference>
<evidence type="ECO:0000259" key="2">
    <source>
        <dbReference type="Pfam" id="PF13625"/>
    </source>
</evidence>